<dbReference type="STRING" id="109264.A0A1F7ZNM8"/>
<evidence type="ECO:0000256" key="3">
    <source>
        <dbReference type="ARBA" id="ARBA00023002"/>
    </source>
</evidence>
<accession>A0A1F7ZNM8</accession>
<dbReference type="GO" id="GO:0019301">
    <property type="term" value="P:rhamnose catabolic process"/>
    <property type="evidence" value="ECO:0007669"/>
    <property type="project" value="UniProtKB-ARBA"/>
</dbReference>
<name>A0A1F7ZNM8_9EURO</name>
<keyword evidence="4" id="KW-0684">Rhamnose metabolism</keyword>
<dbReference type="AlphaFoldDB" id="A0A1F7ZNM8"/>
<dbReference type="FunFam" id="3.40.50.720:FF:000417">
    <property type="entry name" value="Glucose 1-dehydrogenase, putative"/>
    <property type="match status" value="1"/>
</dbReference>
<evidence type="ECO:0008006" key="7">
    <source>
        <dbReference type="Google" id="ProtNLM"/>
    </source>
</evidence>
<keyword evidence="3" id="KW-0560">Oxidoreductase</keyword>
<dbReference type="NCBIfam" id="NF005559">
    <property type="entry name" value="PRK07231.1"/>
    <property type="match status" value="1"/>
</dbReference>
<evidence type="ECO:0000256" key="2">
    <source>
        <dbReference type="ARBA" id="ARBA00022857"/>
    </source>
</evidence>
<dbReference type="OrthoDB" id="1669814at2759"/>
<dbReference type="InterPro" id="IPR002347">
    <property type="entry name" value="SDR_fam"/>
</dbReference>
<dbReference type="Pfam" id="PF13561">
    <property type="entry name" value="adh_short_C2"/>
    <property type="match status" value="1"/>
</dbReference>
<dbReference type="InterPro" id="IPR036291">
    <property type="entry name" value="NAD(P)-bd_dom_sf"/>
</dbReference>
<dbReference type="PANTHER" id="PTHR42760">
    <property type="entry name" value="SHORT-CHAIN DEHYDROGENASES/REDUCTASES FAMILY MEMBER"/>
    <property type="match status" value="1"/>
</dbReference>
<protein>
    <recommendedName>
        <fullName evidence="7">Short-chain dehydrogenase</fullName>
    </recommendedName>
</protein>
<dbReference type="SUPFAM" id="SSF51735">
    <property type="entry name" value="NAD(P)-binding Rossmann-fold domains"/>
    <property type="match status" value="1"/>
</dbReference>
<evidence type="ECO:0000313" key="6">
    <source>
        <dbReference type="Proteomes" id="UP000179179"/>
    </source>
</evidence>
<keyword evidence="2" id="KW-0521">NADP</keyword>
<gene>
    <name evidence="5" type="ORF">ABOM_010241</name>
</gene>
<dbReference type="Proteomes" id="UP000179179">
    <property type="component" value="Unassembled WGS sequence"/>
</dbReference>
<dbReference type="RefSeq" id="XP_022384774.1">
    <property type="nucleotide sequence ID" value="XM_022537369.1"/>
</dbReference>
<dbReference type="EMBL" id="LYCR01000122">
    <property type="protein sequence ID" value="OGM41057.1"/>
    <property type="molecule type" value="Genomic_DNA"/>
</dbReference>
<dbReference type="GO" id="GO:0016616">
    <property type="term" value="F:oxidoreductase activity, acting on the CH-OH group of donors, NAD or NADP as acceptor"/>
    <property type="evidence" value="ECO:0007669"/>
    <property type="project" value="TreeGrafter"/>
</dbReference>
<evidence type="ECO:0000256" key="4">
    <source>
        <dbReference type="ARBA" id="ARBA00023308"/>
    </source>
</evidence>
<sequence length="266" mass="28161">MANLLRNKVIAVTGSSSGIGRAIAARCAQEGATMVLHHRGDTQSLIDAESLHNELTQGGAVILDGQQTSHAIIGRDLTSDGASSDLISQTVSAFGRIDVLVNNAGICQFTPASSVTKPSLAKHMDVNFTAAYLLTQAATRQMIQQGRGGSVVSISSITARFGSSNLTHYGPTKAALIAMSKSYAVEFGKHGIRYNCVLPGTIQTAMNERDLAANGKREWMTRRVPLGRLGYPDDIARSVVFFASDLSAYVTGEQLLVDGGASVNYQ</sequence>
<dbReference type="PANTHER" id="PTHR42760:SF83">
    <property type="entry name" value="(3R)-3-HYDROXYACYL-COA DEHYDROGENASE"/>
    <property type="match status" value="1"/>
</dbReference>
<reference evidence="5 6" key="1">
    <citation type="journal article" date="2016" name="Genome Biol. Evol.">
        <title>Draft genome sequence of an aflatoxigenic Aspergillus species, A. bombycis.</title>
        <authorList>
            <person name="Moore G.G."/>
            <person name="Mack B.M."/>
            <person name="Beltz S.B."/>
            <person name="Gilbert M.K."/>
        </authorList>
    </citation>
    <scope>NUCLEOTIDE SEQUENCE [LARGE SCALE GENOMIC DNA]</scope>
    <source>
        <strain evidence="6">NRRL 26010</strain>
    </source>
</reference>
<organism evidence="5 6">
    <name type="scientific">Aspergillus bombycis</name>
    <dbReference type="NCBI Taxonomy" id="109264"/>
    <lineage>
        <taxon>Eukaryota</taxon>
        <taxon>Fungi</taxon>
        <taxon>Dikarya</taxon>
        <taxon>Ascomycota</taxon>
        <taxon>Pezizomycotina</taxon>
        <taxon>Eurotiomycetes</taxon>
        <taxon>Eurotiomycetidae</taxon>
        <taxon>Eurotiales</taxon>
        <taxon>Aspergillaceae</taxon>
        <taxon>Aspergillus</taxon>
    </lineage>
</organism>
<dbReference type="Gene3D" id="3.40.50.720">
    <property type="entry name" value="NAD(P)-binding Rossmann-like Domain"/>
    <property type="match status" value="1"/>
</dbReference>
<dbReference type="GO" id="GO:0006633">
    <property type="term" value="P:fatty acid biosynthetic process"/>
    <property type="evidence" value="ECO:0007669"/>
    <property type="project" value="TreeGrafter"/>
</dbReference>
<proteinExistence type="inferred from homology"/>
<dbReference type="PRINTS" id="PR00080">
    <property type="entry name" value="SDRFAMILY"/>
</dbReference>
<keyword evidence="6" id="KW-1185">Reference proteome</keyword>
<evidence type="ECO:0000313" key="5">
    <source>
        <dbReference type="EMBL" id="OGM41057.1"/>
    </source>
</evidence>
<dbReference type="PRINTS" id="PR00081">
    <property type="entry name" value="GDHRDH"/>
</dbReference>
<comment type="similarity">
    <text evidence="1">Belongs to the short-chain dehydrogenases/reductases (SDR) family.</text>
</comment>
<comment type="caution">
    <text evidence="5">The sequence shown here is derived from an EMBL/GenBank/DDBJ whole genome shotgun (WGS) entry which is preliminary data.</text>
</comment>
<dbReference type="GO" id="GO:0048038">
    <property type="term" value="F:quinone binding"/>
    <property type="evidence" value="ECO:0007669"/>
    <property type="project" value="TreeGrafter"/>
</dbReference>
<dbReference type="GeneID" id="34453631"/>
<evidence type="ECO:0000256" key="1">
    <source>
        <dbReference type="ARBA" id="ARBA00006484"/>
    </source>
</evidence>
<dbReference type="CDD" id="cd05233">
    <property type="entry name" value="SDR_c"/>
    <property type="match status" value="1"/>
</dbReference>